<gene>
    <name evidence="1" type="ORF">rCG_26354</name>
</gene>
<proteinExistence type="predicted"/>
<organism evidence="1 2">
    <name type="scientific">Rattus norvegicus</name>
    <name type="common">Rat</name>
    <dbReference type="NCBI Taxonomy" id="10116"/>
    <lineage>
        <taxon>Eukaryota</taxon>
        <taxon>Metazoa</taxon>
        <taxon>Chordata</taxon>
        <taxon>Craniata</taxon>
        <taxon>Vertebrata</taxon>
        <taxon>Euteleostomi</taxon>
        <taxon>Mammalia</taxon>
        <taxon>Eutheria</taxon>
        <taxon>Euarchontoglires</taxon>
        <taxon>Glires</taxon>
        <taxon>Rodentia</taxon>
        <taxon>Myomorpha</taxon>
        <taxon>Muroidea</taxon>
        <taxon>Muridae</taxon>
        <taxon>Murinae</taxon>
        <taxon>Rattus</taxon>
    </lineage>
</organism>
<evidence type="ECO:0000313" key="1">
    <source>
        <dbReference type="EMBL" id="EDL79000.1"/>
    </source>
</evidence>
<evidence type="ECO:0000313" key="2">
    <source>
        <dbReference type="Proteomes" id="UP000234681"/>
    </source>
</evidence>
<reference evidence="2" key="1">
    <citation type="submission" date="2005-09" db="EMBL/GenBank/DDBJ databases">
        <authorList>
            <person name="Mural R.J."/>
            <person name="Li P.W."/>
            <person name="Adams M.D."/>
            <person name="Amanatides P.G."/>
            <person name="Baden-Tillson H."/>
            <person name="Barnstead M."/>
            <person name="Chin S.H."/>
            <person name="Dew I."/>
            <person name="Evans C.A."/>
            <person name="Ferriera S."/>
            <person name="Flanigan M."/>
            <person name="Fosler C."/>
            <person name="Glodek A."/>
            <person name="Gu Z."/>
            <person name="Holt R.A."/>
            <person name="Jennings D."/>
            <person name="Kraft C.L."/>
            <person name="Lu F."/>
            <person name="Nguyen T."/>
            <person name="Nusskern D.R."/>
            <person name="Pfannkoch C.M."/>
            <person name="Sitter C."/>
            <person name="Sutton G.G."/>
            <person name="Venter J.C."/>
            <person name="Wang Z."/>
            <person name="Woodage T."/>
            <person name="Zheng X.H."/>
            <person name="Zhong F."/>
        </authorList>
    </citation>
    <scope>NUCLEOTIDE SEQUENCE [LARGE SCALE GENOMIC DNA]</scope>
    <source>
        <strain>BN</strain>
        <strain evidence="2">Sprague-Dawley</strain>
    </source>
</reference>
<name>A6HLU9_RAT</name>
<dbReference type="Proteomes" id="UP000234681">
    <property type="component" value="Chromosome 3"/>
</dbReference>
<protein>
    <submittedName>
        <fullName evidence="1">RCG26354</fullName>
    </submittedName>
</protein>
<dbReference type="AlphaFoldDB" id="A6HLU9"/>
<accession>A6HLU9</accession>
<dbReference type="EMBL" id="CH473949">
    <property type="protein sequence ID" value="EDL79000.1"/>
    <property type="molecule type" value="Genomic_DNA"/>
</dbReference>
<sequence length="27" mass="2693">MNLSPSQCLQKGGSAVGLKGYMAPAPS</sequence>